<comment type="caution">
    <text evidence="1">The sequence shown here is derived from an EMBL/GenBank/DDBJ whole genome shotgun (WGS) entry which is preliminary data.</text>
</comment>
<dbReference type="InterPro" id="IPR036439">
    <property type="entry name" value="Dockerin_dom_sf"/>
</dbReference>
<protein>
    <recommendedName>
        <fullName evidence="2">Dockerin domain-containing protein</fullName>
    </recommendedName>
</protein>
<dbReference type="AlphaFoldDB" id="X0TRZ4"/>
<organism evidence="1">
    <name type="scientific">marine sediment metagenome</name>
    <dbReference type="NCBI Taxonomy" id="412755"/>
    <lineage>
        <taxon>unclassified sequences</taxon>
        <taxon>metagenomes</taxon>
        <taxon>ecological metagenomes</taxon>
    </lineage>
</organism>
<evidence type="ECO:0000313" key="1">
    <source>
        <dbReference type="EMBL" id="GAF96363.1"/>
    </source>
</evidence>
<dbReference type="PROSITE" id="PS00018">
    <property type="entry name" value="EF_HAND_1"/>
    <property type="match status" value="1"/>
</dbReference>
<dbReference type="EMBL" id="BARS01012035">
    <property type="protein sequence ID" value="GAF96363.1"/>
    <property type="molecule type" value="Genomic_DNA"/>
</dbReference>
<dbReference type="InterPro" id="IPR018247">
    <property type="entry name" value="EF_Hand_1_Ca_BS"/>
</dbReference>
<reference evidence="1" key="1">
    <citation type="journal article" date="2014" name="Front. Microbiol.">
        <title>High frequency of phylogenetically diverse reductive dehalogenase-homologous genes in deep subseafloor sedimentary metagenomes.</title>
        <authorList>
            <person name="Kawai M."/>
            <person name="Futagami T."/>
            <person name="Toyoda A."/>
            <person name="Takaki Y."/>
            <person name="Nishi S."/>
            <person name="Hori S."/>
            <person name="Arai W."/>
            <person name="Tsubouchi T."/>
            <person name="Morono Y."/>
            <person name="Uchiyama I."/>
            <person name="Ito T."/>
            <person name="Fujiyama A."/>
            <person name="Inagaki F."/>
            <person name="Takami H."/>
        </authorList>
    </citation>
    <scope>NUCLEOTIDE SEQUENCE</scope>
    <source>
        <strain evidence="1">Expedition CK06-06</strain>
    </source>
</reference>
<dbReference type="SUPFAM" id="SSF63446">
    <property type="entry name" value="Type I dockerin domain"/>
    <property type="match status" value="1"/>
</dbReference>
<dbReference type="Gene3D" id="1.10.1330.10">
    <property type="entry name" value="Dockerin domain"/>
    <property type="match status" value="1"/>
</dbReference>
<accession>X0TRZ4</accession>
<gene>
    <name evidence="1" type="ORF">S01H1_21634</name>
</gene>
<proteinExistence type="predicted"/>
<sequence length="74" mass="8116">MPTNTPSRCFPSGLFGDFDGDCGTDIMDIMLIVGRWNCKVGDACYDSCFDVDGDGDIDINDIQLVVVHWGEHCP</sequence>
<dbReference type="GO" id="GO:0000272">
    <property type="term" value="P:polysaccharide catabolic process"/>
    <property type="evidence" value="ECO:0007669"/>
    <property type="project" value="InterPro"/>
</dbReference>
<name>X0TRZ4_9ZZZZ</name>
<evidence type="ECO:0008006" key="2">
    <source>
        <dbReference type="Google" id="ProtNLM"/>
    </source>
</evidence>